<dbReference type="AlphaFoldDB" id="A0A6I4IU86"/>
<evidence type="ECO:0000313" key="2">
    <source>
        <dbReference type="EMBL" id="MVO10433.1"/>
    </source>
</evidence>
<proteinExistence type="predicted"/>
<keyword evidence="1" id="KW-0472">Membrane</keyword>
<sequence length="113" mass="13359">MEIKDYEDNTIIISQALFENFENLVNKIHLNTNIKIPFKMRDLLLKEAKSSLGNTIFNFFLLSLFLLFLIGSTLFEKILFSNFHKIAISINIILLFVTFRRLKNYKLRLKISK</sequence>
<comment type="caution">
    <text evidence="2">The sequence shown here is derived from an EMBL/GenBank/DDBJ whole genome shotgun (WGS) entry which is preliminary data.</text>
</comment>
<dbReference type="EMBL" id="WQLW01000012">
    <property type="protein sequence ID" value="MVO10433.1"/>
    <property type="molecule type" value="Genomic_DNA"/>
</dbReference>
<gene>
    <name evidence="2" type="ORF">GOQ30_14760</name>
</gene>
<feature type="transmembrane region" description="Helical" evidence="1">
    <location>
        <begin position="81"/>
        <end position="99"/>
    </location>
</feature>
<keyword evidence="1" id="KW-1133">Transmembrane helix</keyword>
<reference evidence="3" key="1">
    <citation type="submission" date="2019-05" db="EMBL/GenBank/DDBJ databases">
        <title>Flavobacterium profundi sp. nov., isolated from a deep-sea seamount.</title>
        <authorList>
            <person name="Zhang D.-C."/>
        </authorList>
    </citation>
    <scope>NUCLEOTIDE SEQUENCE [LARGE SCALE GENOMIC DNA]</scope>
    <source>
        <strain evidence="3">TP390</strain>
    </source>
</reference>
<name>A0A6I4IU86_9FLAO</name>
<dbReference type="Proteomes" id="UP000431264">
    <property type="component" value="Unassembled WGS sequence"/>
</dbReference>
<keyword evidence="1" id="KW-0812">Transmembrane</keyword>
<evidence type="ECO:0000256" key="1">
    <source>
        <dbReference type="SAM" id="Phobius"/>
    </source>
</evidence>
<protein>
    <submittedName>
        <fullName evidence="2">Uncharacterized protein</fullName>
    </submittedName>
</protein>
<keyword evidence="3" id="KW-1185">Reference proteome</keyword>
<accession>A0A6I4IU86</accession>
<evidence type="ECO:0000313" key="3">
    <source>
        <dbReference type="Proteomes" id="UP000431264"/>
    </source>
</evidence>
<feature type="transmembrane region" description="Helical" evidence="1">
    <location>
        <begin position="56"/>
        <end position="75"/>
    </location>
</feature>
<organism evidence="2 3">
    <name type="scientific">Flavobacterium profundi</name>
    <dbReference type="NCBI Taxonomy" id="1774945"/>
    <lineage>
        <taxon>Bacteria</taxon>
        <taxon>Pseudomonadati</taxon>
        <taxon>Bacteroidota</taxon>
        <taxon>Flavobacteriia</taxon>
        <taxon>Flavobacteriales</taxon>
        <taxon>Flavobacteriaceae</taxon>
        <taxon>Flavobacterium</taxon>
    </lineage>
</organism>
<dbReference type="RefSeq" id="WP_140998859.1">
    <property type="nucleotide sequence ID" value="NZ_VDCZ01000012.1"/>
</dbReference>